<dbReference type="EMBL" id="FONZ01000005">
    <property type="protein sequence ID" value="SFF34228.1"/>
    <property type="molecule type" value="Genomic_DNA"/>
</dbReference>
<keyword evidence="5" id="KW-0732">Signal</keyword>
<dbReference type="GO" id="GO:0015226">
    <property type="term" value="F:carnitine transmembrane transporter activity"/>
    <property type="evidence" value="ECO:0007669"/>
    <property type="project" value="TreeGrafter"/>
</dbReference>
<dbReference type="GO" id="GO:0031460">
    <property type="term" value="P:glycine betaine transport"/>
    <property type="evidence" value="ECO:0007669"/>
    <property type="project" value="TreeGrafter"/>
</dbReference>
<accession>A0A1I2HXH7</accession>
<dbReference type="Pfam" id="PF04069">
    <property type="entry name" value="OpuAC"/>
    <property type="match status" value="1"/>
</dbReference>
<keyword evidence="4" id="KW-0472">Membrane</keyword>
<sequence length="309" mass="33451">MTFSRTARRSLAAVSALGLGLTLAACSSEDETTPAGSSSPTAADKNITIGVHSGWDEGIAVSHLFKVMLEDDGYEVQAETADAGIVYTGLAGGDYDVNFDMWLPITHADYLKKYEDDLEQLGVWYDDAKLTIAVNENAPISSLAELAENADAFGNRIVGIESGAGLTRITQDEAIPTYGLEDMEFVISSTPAMLAELKSQTEAGENVAVTLWRPHWAYDEYPIRDLEDPEGVMGGAEEIHTVGRDGFSADHPDVAAMIKAFTLNDEQLFSLENIMFNENQGENPDESVRQWLEANPTFVDDLKTAAGLS</sequence>
<organism evidence="7 8">
    <name type="scientific">Flavimobilis marinus</name>
    <dbReference type="NCBI Taxonomy" id="285351"/>
    <lineage>
        <taxon>Bacteria</taxon>
        <taxon>Bacillati</taxon>
        <taxon>Actinomycetota</taxon>
        <taxon>Actinomycetes</taxon>
        <taxon>Micrococcales</taxon>
        <taxon>Jonesiaceae</taxon>
        <taxon>Flavimobilis</taxon>
    </lineage>
</organism>
<evidence type="ECO:0000256" key="4">
    <source>
        <dbReference type="ARBA" id="ARBA00023136"/>
    </source>
</evidence>
<dbReference type="GO" id="GO:0043190">
    <property type="term" value="C:ATP-binding cassette (ABC) transporter complex"/>
    <property type="evidence" value="ECO:0007669"/>
    <property type="project" value="InterPro"/>
</dbReference>
<keyword evidence="8" id="KW-1185">Reference proteome</keyword>
<dbReference type="RefSeq" id="WP_093379553.1">
    <property type="nucleotide sequence ID" value="NZ_BNAN01000001.1"/>
</dbReference>
<evidence type="ECO:0000256" key="3">
    <source>
        <dbReference type="ARBA" id="ARBA00022475"/>
    </source>
</evidence>
<feature type="chain" id="PRO_5039058342" evidence="5">
    <location>
        <begin position="25"/>
        <end position="309"/>
    </location>
</feature>
<dbReference type="PROSITE" id="PS51257">
    <property type="entry name" value="PROKAR_LIPOPROTEIN"/>
    <property type="match status" value="1"/>
</dbReference>
<dbReference type="SUPFAM" id="SSF53850">
    <property type="entry name" value="Periplasmic binding protein-like II"/>
    <property type="match status" value="1"/>
</dbReference>
<dbReference type="CDD" id="cd13639">
    <property type="entry name" value="PBP2_OpuAC_like"/>
    <property type="match status" value="1"/>
</dbReference>
<dbReference type="AlphaFoldDB" id="A0A1I2HXH7"/>
<evidence type="ECO:0000313" key="8">
    <source>
        <dbReference type="Proteomes" id="UP000198520"/>
    </source>
</evidence>
<keyword evidence="3" id="KW-1003">Cell membrane</keyword>
<dbReference type="GO" id="GO:0015871">
    <property type="term" value="P:choline transport"/>
    <property type="evidence" value="ECO:0007669"/>
    <property type="project" value="TreeGrafter"/>
</dbReference>
<evidence type="ECO:0000256" key="2">
    <source>
        <dbReference type="ARBA" id="ARBA00022448"/>
    </source>
</evidence>
<proteinExistence type="predicted"/>
<evidence type="ECO:0000256" key="1">
    <source>
        <dbReference type="ARBA" id="ARBA00004236"/>
    </source>
</evidence>
<dbReference type="PANTHER" id="PTHR47737:SF1">
    <property type="entry name" value="GLYCINE BETAINE_PROLINE BETAINE TRANSPORT SYSTEM PERMEASE PROTEIN PROW"/>
    <property type="match status" value="1"/>
</dbReference>
<comment type="subcellular location">
    <subcellularLocation>
        <location evidence="1">Cell membrane</location>
    </subcellularLocation>
</comment>
<reference evidence="8" key="1">
    <citation type="submission" date="2016-10" db="EMBL/GenBank/DDBJ databases">
        <authorList>
            <person name="Varghese N."/>
            <person name="Submissions S."/>
        </authorList>
    </citation>
    <scope>NUCLEOTIDE SEQUENCE [LARGE SCALE GENOMIC DNA]</scope>
    <source>
        <strain evidence="8">DSM 19083</strain>
    </source>
</reference>
<dbReference type="Gene3D" id="3.40.190.100">
    <property type="entry name" value="Glycine betaine-binding periplasmic protein, domain 2"/>
    <property type="match status" value="1"/>
</dbReference>
<feature type="domain" description="ABC-type glycine betaine transport system substrate-binding" evidence="6">
    <location>
        <begin position="45"/>
        <end position="293"/>
    </location>
</feature>
<protein>
    <submittedName>
        <fullName evidence="7">Glycine betaine/proline transport system substrate-binding protein</fullName>
    </submittedName>
</protein>
<dbReference type="InterPro" id="IPR007210">
    <property type="entry name" value="ABC_Gly_betaine_transp_sub-bd"/>
</dbReference>
<dbReference type="STRING" id="285351.SAMN04488035_2592"/>
<dbReference type="Gene3D" id="3.40.190.10">
    <property type="entry name" value="Periplasmic binding protein-like II"/>
    <property type="match status" value="1"/>
</dbReference>
<keyword evidence="2" id="KW-0813">Transport</keyword>
<dbReference type="Proteomes" id="UP000198520">
    <property type="component" value="Unassembled WGS sequence"/>
</dbReference>
<dbReference type="OrthoDB" id="9787902at2"/>
<name>A0A1I2HXH7_9MICO</name>
<gene>
    <name evidence="7" type="ORF">SAMN04488035_2592</name>
</gene>
<feature type="signal peptide" evidence="5">
    <location>
        <begin position="1"/>
        <end position="24"/>
    </location>
</feature>
<dbReference type="GO" id="GO:0005275">
    <property type="term" value="F:amine transmembrane transporter activity"/>
    <property type="evidence" value="ECO:0007669"/>
    <property type="project" value="TreeGrafter"/>
</dbReference>
<evidence type="ECO:0000256" key="5">
    <source>
        <dbReference type="SAM" id="SignalP"/>
    </source>
</evidence>
<evidence type="ECO:0000313" key="7">
    <source>
        <dbReference type="EMBL" id="SFF34228.1"/>
    </source>
</evidence>
<dbReference type="PANTHER" id="PTHR47737">
    <property type="entry name" value="GLYCINE BETAINE/PROLINE BETAINE TRANSPORT SYSTEM PERMEASE PROTEIN PROW"/>
    <property type="match status" value="1"/>
</dbReference>
<evidence type="ECO:0000259" key="6">
    <source>
        <dbReference type="Pfam" id="PF04069"/>
    </source>
</evidence>